<accession>A0A3R7F222</accession>
<keyword evidence="5 7" id="KW-0472">Membrane</keyword>
<dbReference type="InterPro" id="IPR029058">
    <property type="entry name" value="AB_hydrolase_fold"/>
</dbReference>
<protein>
    <recommendedName>
        <fullName evidence="10">DUF726 domain protein</fullName>
    </recommendedName>
</protein>
<sequence length="1196" mass="130325">MSELNRKEASTQALLDKARRHNDSINEALNDPEQNTTGAQFDKSKYPSEPVFDKGSTTKVSVDVPPTGKIAAIDHSVDSSALPNNDQTEDRRNGEAGVNSADNKADADVVEELDDFGLPIRPKATRPADESIDEGETFHDAEETRLPQDSHGEATSSKHETDGTSNTVTSSDKDHDGVKTGYSSETKDGSAPPKSETTSSENDKPATSHDLSCENDRQSTPPPPYSSLDNHDSVHQSPSTHKRHSSLKPSEWSHQRLSENKEANLESDEESDGEWKEMPALGEFDVYDDYGRLVARGAKEEGDDAVYQGLGGAGKGYTRVQLDEDAQSATSLDQDTSYLFKEAAGNSVGVEGEELRDPLSQLQATKDLLTESQRIAYVGVTRLVIYQMTQDLEKIPTTKASRKVKQKAADAMRKWGQTVMGRIYTHMEIDPAEQIMIEQLAEHGVQPADLVRPLMQNARVKNPMADELDSPKASMSSTASLGLKENSRASLSTEFEDASEPTSPPPYEAHNDDDLPEVRTPSQMPTSAKIDIDLRWTVLCDLFLVLISDSAYDARSRSLLERVGKSMEVSWLQIARFEKRVIDALEMQEAAEKETWDESEHMEKRRKMALKQKYMIMGLATVGGGLIIGLSAGLLAPVIGAGLAAGFTTVGISGTSAFLGGAGGTALIASGATLTGSTIGLRASHRRTGAVQTFEYRPLHNNKRVNLIVAISGWMTGKVDDVRLPFSTVDPIMGDIYSVLWEPEMLQSMGATINILATEALTQGLQQVLGSTVLMALMASLQLPLVLTKLSYLIDNPWNVSLARANAAGLILADSLMDHNLGKRPVTLLGFSLGARVIFSCLKELAEKGANGLVQNVYIFGSPLVANKDEFIKARSVVSGRFVNGYSSNDWILGYLFRATSGGIMRVAGIAPVEGIPGLENFDVTNLVNGHMDYRAAIPRLLKEVGWEVLSEEFAEIEDPDPENHGERQRELIREIDEARKAAEAQPEKKRFGLFKRGKLAEKKGWETYDVKRSDSFPRESTDSNGTGTGTVLFDIDAIRAELASEMIEVKQLESTLPPMKLDLNSPSTQSPAPATPSEYRASKDGRKTPSVPQTPVENSLGHSASQKSQSPPPPHQEQINMTFDTSFHDPPQRSLSSFEPATYDSYPNRPALRSSATMPTSVSASALGAIALEPNAWADHDFGHGEEGEISMTFE</sequence>
<feature type="compositionally biased region" description="Low complexity" evidence="6">
    <location>
        <begin position="1066"/>
        <end position="1078"/>
    </location>
</feature>
<comment type="subcellular location">
    <subcellularLocation>
        <location evidence="1">Membrane</location>
        <topology evidence="1">Multi-pass membrane protein</topology>
    </subcellularLocation>
</comment>
<reference evidence="8 9" key="1">
    <citation type="submission" date="2018-08" db="EMBL/GenBank/DDBJ databases">
        <title>Draft genome sequences of two Aspergillus turcosus clinical strains isolated from bronchoalveolar lavage fluid: one azole-susceptible and the other azole-resistant.</title>
        <authorList>
            <person name="Parent-Michaud M."/>
            <person name="Dufresne P.J."/>
            <person name="Fournier E."/>
            <person name="Martineau C."/>
            <person name="Moreira S."/>
            <person name="Perkins V."/>
            <person name="De Repentigny L."/>
            <person name="Dufresne S.F."/>
        </authorList>
    </citation>
    <scope>NUCLEOTIDE SEQUENCE [LARGE SCALE GENOMIC DNA]</scope>
    <source>
        <strain evidence="8">HMR AF 1038</strain>
    </source>
</reference>
<dbReference type="InterPro" id="IPR007941">
    <property type="entry name" value="DUF726"/>
</dbReference>
<feature type="compositionally biased region" description="Basic and acidic residues" evidence="6">
    <location>
        <begin position="136"/>
        <end position="162"/>
    </location>
</feature>
<dbReference type="Pfam" id="PF05277">
    <property type="entry name" value="DUF726"/>
    <property type="match status" value="1"/>
</dbReference>
<keyword evidence="4 7" id="KW-1133">Transmembrane helix</keyword>
<evidence type="ECO:0000256" key="2">
    <source>
        <dbReference type="ARBA" id="ARBA00009824"/>
    </source>
</evidence>
<feature type="compositionally biased region" description="Polar residues" evidence="6">
    <location>
        <begin position="1091"/>
        <end position="1103"/>
    </location>
</feature>
<proteinExistence type="inferred from homology"/>
<evidence type="ECO:0000256" key="7">
    <source>
        <dbReference type="SAM" id="Phobius"/>
    </source>
</evidence>
<evidence type="ECO:0000256" key="1">
    <source>
        <dbReference type="ARBA" id="ARBA00004141"/>
    </source>
</evidence>
<feature type="compositionally biased region" description="Basic and acidic residues" evidence="6">
    <location>
        <begin position="251"/>
        <end position="264"/>
    </location>
</feature>
<dbReference type="SUPFAM" id="SSF53474">
    <property type="entry name" value="alpha/beta-Hydrolases"/>
    <property type="match status" value="1"/>
</dbReference>
<feature type="region of interest" description="Disordered" evidence="6">
    <location>
        <begin position="1"/>
        <end position="279"/>
    </location>
</feature>
<evidence type="ECO:0000313" key="9">
    <source>
        <dbReference type="Proteomes" id="UP000215289"/>
    </source>
</evidence>
<evidence type="ECO:0000313" key="8">
    <source>
        <dbReference type="EMBL" id="RLL93944.1"/>
    </source>
</evidence>
<feature type="transmembrane region" description="Helical" evidence="7">
    <location>
        <begin position="614"/>
        <end position="645"/>
    </location>
</feature>
<evidence type="ECO:0000256" key="3">
    <source>
        <dbReference type="ARBA" id="ARBA00022692"/>
    </source>
</evidence>
<evidence type="ECO:0000256" key="4">
    <source>
        <dbReference type="ARBA" id="ARBA00022989"/>
    </source>
</evidence>
<dbReference type="PANTHER" id="PTHR17920">
    <property type="entry name" value="TRANSMEMBRANE AND COILED-COIL DOMAIN-CONTAINING PROTEIN 4 TMCO4"/>
    <property type="match status" value="1"/>
</dbReference>
<comment type="caution">
    <text evidence="8">The sequence shown here is derived from an EMBL/GenBank/DDBJ whole genome shotgun (WGS) entry which is preliminary data.</text>
</comment>
<keyword evidence="3 7" id="KW-0812">Transmembrane</keyword>
<dbReference type="OrthoDB" id="277931at2759"/>
<organism evidence="8 9">
    <name type="scientific">Aspergillus turcosus</name>
    <dbReference type="NCBI Taxonomy" id="1245748"/>
    <lineage>
        <taxon>Eukaryota</taxon>
        <taxon>Fungi</taxon>
        <taxon>Dikarya</taxon>
        <taxon>Ascomycota</taxon>
        <taxon>Pezizomycotina</taxon>
        <taxon>Eurotiomycetes</taxon>
        <taxon>Eurotiomycetidae</taxon>
        <taxon>Eurotiales</taxon>
        <taxon>Aspergillaceae</taxon>
        <taxon>Aspergillus</taxon>
        <taxon>Aspergillus subgen. Fumigati</taxon>
    </lineage>
</organism>
<evidence type="ECO:0000256" key="5">
    <source>
        <dbReference type="ARBA" id="ARBA00023136"/>
    </source>
</evidence>
<dbReference type="Proteomes" id="UP000215289">
    <property type="component" value="Unassembled WGS sequence"/>
</dbReference>
<comment type="similarity">
    <text evidence="2">Belongs to the TMCO4 family.</text>
</comment>
<feature type="region of interest" description="Disordered" evidence="6">
    <location>
        <begin position="463"/>
        <end position="523"/>
    </location>
</feature>
<feature type="region of interest" description="Disordered" evidence="6">
    <location>
        <begin position="1059"/>
        <end position="1163"/>
    </location>
</feature>
<feature type="compositionally biased region" description="Basic and acidic residues" evidence="6">
    <location>
        <begin position="201"/>
        <end position="217"/>
    </location>
</feature>
<dbReference type="PANTHER" id="PTHR17920:SF3">
    <property type="entry name" value="TRANSMEMBRANE AND COILED-COIL DOMAIN-CONTAINING PROTEIN 4"/>
    <property type="match status" value="1"/>
</dbReference>
<gene>
    <name evidence="8" type="ORF">CFD26_102940</name>
</gene>
<keyword evidence="9" id="KW-1185">Reference proteome</keyword>
<evidence type="ECO:0000256" key="6">
    <source>
        <dbReference type="SAM" id="MobiDB-lite"/>
    </source>
</evidence>
<dbReference type="GO" id="GO:0016020">
    <property type="term" value="C:membrane"/>
    <property type="evidence" value="ECO:0007669"/>
    <property type="project" value="UniProtKB-SubCell"/>
</dbReference>
<evidence type="ECO:0008006" key="10">
    <source>
        <dbReference type="Google" id="ProtNLM"/>
    </source>
</evidence>
<dbReference type="AlphaFoldDB" id="A0A3R7F222"/>
<dbReference type="EMBL" id="NIDN02000247">
    <property type="protein sequence ID" value="RLL93944.1"/>
    <property type="molecule type" value="Genomic_DNA"/>
</dbReference>
<name>A0A3R7F222_9EURO</name>